<reference evidence="1" key="1">
    <citation type="journal article" date="2018" name="Genome Biol.">
        <title>SKESA: strategic k-mer extension for scrupulous assemblies.</title>
        <authorList>
            <person name="Souvorov A."/>
            <person name="Agarwala R."/>
            <person name="Lipman D.J."/>
        </authorList>
    </citation>
    <scope>NUCLEOTIDE SEQUENCE</scope>
    <source>
        <strain evidence="1">EC00749</strain>
    </source>
</reference>
<name>A0A775TX85_ECOLX</name>
<dbReference type="InterPro" id="IPR052726">
    <property type="entry name" value="Phage_Baseplate_Hub"/>
</dbReference>
<dbReference type="EMBL" id="DABAPA010000132">
    <property type="protein sequence ID" value="HAH1881046.1"/>
    <property type="molecule type" value="Genomic_DNA"/>
</dbReference>
<feature type="non-terminal residue" evidence="1">
    <location>
        <position position="133"/>
    </location>
</feature>
<dbReference type="PANTHER" id="PTHR35862">
    <property type="entry name" value="FELS-2 PROPHAGE PROTEIN"/>
    <property type="match status" value="1"/>
</dbReference>
<gene>
    <name evidence="1" type="ORF">GRC90_25915</name>
</gene>
<comment type="caution">
    <text evidence="1">The sequence shown here is derived from an EMBL/GenBank/DDBJ whole genome shotgun (WGS) entry which is preliminary data.</text>
</comment>
<organism evidence="1">
    <name type="scientific">Escherichia coli</name>
    <dbReference type="NCBI Taxonomy" id="562"/>
    <lineage>
        <taxon>Bacteria</taxon>
        <taxon>Pseudomonadati</taxon>
        <taxon>Pseudomonadota</taxon>
        <taxon>Gammaproteobacteria</taxon>
        <taxon>Enterobacterales</taxon>
        <taxon>Enterobacteriaceae</taxon>
        <taxon>Escherichia</taxon>
    </lineage>
</organism>
<dbReference type="PANTHER" id="PTHR35862:SF1">
    <property type="entry name" value="FELS-2 PROPHAGE PROTEIN"/>
    <property type="match status" value="1"/>
</dbReference>
<reference evidence="1" key="2">
    <citation type="submission" date="2019-12" db="EMBL/GenBank/DDBJ databases">
        <authorList>
            <consortium name="NCBI Pathogen Detection Project"/>
        </authorList>
    </citation>
    <scope>NUCLEOTIDE SEQUENCE</scope>
    <source>
        <strain evidence="1">EC00749</strain>
    </source>
</reference>
<dbReference type="AlphaFoldDB" id="A0A775TX85"/>
<evidence type="ECO:0000313" key="1">
    <source>
        <dbReference type="EMBL" id="HAH1881046.1"/>
    </source>
</evidence>
<accession>A0A775TX85</accession>
<sequence length="133" mass="14553">MALTEPDFIERDADKITAEMIAKYEADTGKTLYPAQAERLLIDLWAYREMLVRVAVQEAAKQNLVAFAREPMIDYLGELVGVYRLAAQPATTTLQFSVDEALAIDVLIPAGTRVSASDSVIFATDTDVVLKAG</sequence>
<protein>
    <submittedName>
        <fullName evidence="1">Baseplate protein</fullName>
    </submittedName>
</protein>
<proteinExistence type="predicted"/>